<name>A0A075FZG8_9EURY</name>
<dbReference type="AlphaFoldDB" id="A0A075FZG8"/>
<evidence type="ECO:0000256" key="1">
    <source>
        <dbReference type="SAM" id="Phobius"/>
    </source>
</evidence>
<dbReference type="EMBL" id="KF900488">
    <property type="protein sequence ID" value="AIE96753.1"/>
    <property type="molecule type" value="Genomic_DNA"/>
</dbReference>
<keyword evidence="1" id="KW-0812">Transmembrane</keyword>
<feature type="transmembrane region" description="Helical" evidence="1">
    <location>
        <begin position="147"/>
        <end position="169"/>
    </location>
</feature>
<protein>
    <submittedName>
        <fullName evidence="2">Uncharacterized protein</fullName>
    </submittedName>
</protein>
<reference evidence="2" key="1">
    <citation type="journal article" date="2014" name="Genome Biol. Evol.">
        <title>Pangenome evidence for extensive interdomain horizontal transfer affecting lineage core and shell genes in uncultured planktonic thaumarchaeota and euryarchaeota.</title>
        <authorList>
            <person name="Deschamps P."/>
            <person name="Zivanovic Y."/>
            <person name="Moreira D."/>
            <person name="Rodriguez-Valera F."/>
            <person name="Lopez-Garcia P."/>
        </authorList>
    </citation>
    <scope>NUCLEOTIDE SEQUENCE</scope>
</reference>
<keyword evidence="1" id="KW-0472">Membrane</keyword>
<keyword evidence="1" id="KW-1133">Transmembrane helix</keyword>
<feature type="transmembrane region" description="Helical" evidence="1">
    <location>
        <begin position="189"/>
        <end position="213"/>
    </location>
</feature>
<feature type="transmembrane region" description="Helical" evidence="1">
    <location>
        <begin position="115"/>
        <end position="135"/>
    </location>
</feature>
<sequence length="237" mass="26326">MGNTDFTSPQMLPLPRPPMAMAGAEAPYAPEEPSPWWLKGLAIFMALVVVYMLFNTASSILTPMLVDEFMPEDYEEIEPYPEDGTDEEKAEWAENDEFWDDMLEYTDEMMGVMDFLAVHSGLLAIMGLFCIPVLWRGDRELGVKLVGAWIGVSFLGGMGMMWMMSRIGFMPEIDYGPEAEAVNLEFIETFSVIAGYGQIILCNACFLGILALVASKSKPATSFDIPSGFRPDEPPQS</sequence>
<accession>A0A075FZG8</accession>
<feature type="transmembrane region" description="Helical" evidence="1">
    <location>
        <begin position="36"/>
        <end position="54"/>
    </location>
</feature>
<proteinExistence type="predicted"/>
<organism evidence="2">
    <name type="scientific">uncultured marine group II/III euryarchaeote AD1000_87_G01</name>
    <dbReference type="NCBI Taxonomy" id="1457818"/>
    <lineage>
        <taxon>Archaea</taxon>
        <taxon>Methanobacteriati</taxon>
        <taxon>Methanobacteriota</taxon>
        <taxon>environmental samples</taxon>
    </lineage>
</organism>
<evidence type="ECO:0000313" key="2">
    <source>
        <dbReference type="EMBL" id="AIE96753.1"/>
    </source>
</evidence>